<dbReference type="NCBIfam" id="TIGR00147">
    <property type="entry name" value="YegS/Rv2252/BmrU family lipid kinase"/>
    <property type="match status" value="1"/>
</dbReference>
<gene>
    <name evidence="14" type="ORF">JF74_08230</name>
</gene>
<dbReference type="GO" id="GO:0005886">
    <property type="term" value="C:plasma membrane"/>
    <property type="evidence" value="ECO:0007669"/>
    <property type="project" value="TreeGrafter"/>
</dbReference>
<evidence type="ECO:0000256" key="7">
    <source>
        <dbReference type="ARBA" id="ARBA00022777"/>
    </source>
</evidence>
<dbReference type="Gene3D" id="2.60.200.40">
    <property type="match status" value="1"/>
</dbReference>
<evidence type="ECO:0000256" key="10">
    <source>
        <dbReference type="ARBA" id="ARBA00023098"/>
    </source>
</evidence>
<dbReference type="InterPro" id="IPR016064">
    <property type="entry name" value="NAD/diacylglycerol_kinase_sf"/>
</dbReference>
<keyword evidence="9" id="KW-0460">Magnesium</keyword>
<evidence type="ECO:0000256" key="6">
    <source>
        <dbReference type="ARBA" id="ARBA00022741"/>
    </source>
</evidence>
<dbReference type="RefSeq" id="WP_046324762.1">
    <property type="nucleotide sequence ID" value="NZ_JBHTMT010000001.1"/>
</dbReference>
<reference evidence="14 15" key="1">
    <citation type="submission" date="2015-01" db="EMBL/GenBank/DDBJ databases">
        <title>Comparative genomics of the lactic acid bacteria isolated from the honey bee gut.</title>
        <authorList>
            <person name="Ellegaard K.M."/>
            <person name="Tamarit D."/>
            <person name="Javelind E."/>
            <person name="Olofsson T."/>
            <person name="Andersson S.G."/>
            <person name="Vasquez A."/>
        </authorList>
    </citation>
    <scope>NUCLEOTIDE SEQUENCE [LARGE SCALE GENOMIC DNA]</scope>
    <source>
        <strain evidence="14 15">Hma8</strain>
    </source>
</reference>
<evidence type="ECO:0000259" key="13">
    <source>
        <dbReference type="PROSITE" id="PS50146"/>
    </source>
</evidence>
<organism evidence="14 15">
    <name type="scientific">Lactobacillus melliventris</name>
    <dbReference type="NCBI Taxonomy" id="1218507"/>
    <lineage>
        <taxon>Bacteria</taxon>
        <taxon>Bacillati</taxon>
        <taxon>Bacillota</taxon>
        <taxon>Bacilli</taxon>
        <taxon>Lactobacillales</taxon>
        <taxon>Lactobacillaceae</taxon>
        <taxon>Lactobacillus</taxon>
    </lineage>
</organism>
<evidence type="ECO:0000256" key="4">
    <source>
        <dbReference type="ARBA" id="ARBA00022679"/>
    </source>
</evidence>
<evidence type="ECO:0000256" key="3">
    <source>
        <dbReference type="ARBA" id="ARBA00022516"/>
    </source>
</evidence>
<dbReference type="PATRIC" id="fig|1218507.3.peg.992"/>
<evidence type="ECO:0000256" key="9">
    <source>
        <dbReference type="ARBA" id="ARBA00022842"/>
    </source>
</evidence>
<comment type="similarity">
    <text evidence="2">Belongs to the diacylglycerol/lipid kinase family.</text>
</comment>
<keyword evidence="10" id="KW-0443">Lipid metabolism</keyword>
<dbReference type="AlphaFoldDB" id="A0A0F4LG12"/>
<keyword evidence="7 14" id="KW-0418">Kinase</keyword>
<dbReference type="Pfam" id="PF19279">
    <property type="entry name" value="YegS_C"/>
    <property type="match status" value="1"/>
</dbReference>
<proteinExistence type="inferred from homology"/>
<keyword evidence="12" id="KW-1208">Phospholipid metabolism</keyword>
<evidence type="ECO:0000313" key="14">
    <source>
        <dbReference type="EMBL" id="KJY56486.1"/>
    </source>
</evidence>
<dbReference type="GO" id="GO:0046872">
    <property type="term" value="F:metal ion binding"/>
    <property type="evidence" value="ECO:0007669"/>
    <property type="project" value="UniProtKB-KW"/>
</dbReference>
<dbReference type="InterPro" id="IPR045540">
    <property type="entry name" value="YegS/DAGK_C"/>
</dbReference>
<sequence length="316" mass="35447">MDNKLKIHLLVNEVAGNGRAKKALKRTTALLINENINFDLRKSTYAGEAIYIAQEYGDQKHSPTEILLVIGGDGSLNEVLNGIKRSQNPKTPIAYLPAGTGNDFARAANLTNDPKVLIDHLQQEFKPERIDCGTFIFPDIAPNKKYYFANSFGIGFDAFVNHNSNISKLKKVLNYLSEGKLIYGCNVLATVTKQDTFIVDIEKNGQKFHFDDAFMVTTTNHPYLGGGLPLLPSAKIDSHKIYTVVVEKFSLAKLIKLFINLLKDGSHVNDPQFHYFETNKVKVTTIKKEYAQVDGEEIKRNIFNINFSVSSFNLLR</sequence>
<dbReference type="GO" id="GO:0008654">
    <property type="term" value="P:phospholipid biosynthetic process"/>
    <property type="evidence" value="ECO:0007669"/>
    <property type="project" value="UniProtKB-KW"/>
</dbReference>
<evidence type="ECO:0000256" key="1">
    <source>
        <dbReference type="ARBA" id="ARBA00001946"/>
    </source>
</evidence>
<dbReference type="InterPro" id="IPR050187">
    <property type="entry name" value="Lipid_Phosphate_FormReg"/>
</dbReference>
<keyword evidence="4" id="KW-0808">Transferase</keyword>
<evidence type="ECO:0000256" key="11">
    <source>
        <dbReference type="ARBA" id="ARBA00023209"/>
    </source>
</evidence>
<comment type="caution">
    <text evidence="14">The sequence shown here is derived from an EMBL/GenBank/DDBJ whole genome shotgun (WGS) entry which is preliminary data.</text>
</comment>
<dbReference type="SUPFAM" id="SSF111331">
    <property type="entry name" value="NAD kinase/diacylglycerol kinase-like"/>
    <property type="match status" value="1"/>
</dbReference>
<keyword evidence="8" id="KW-0067">ATP-binding</keyword>
<dbReference type="PANTHER" id="PTHR12358:SF106">
    <property type="entry name" value="LIPID KINASE YEGS"/>
    <property type="match status" value="1"/>
</dbReference>
<dbReference type="PROSITE" id="PS50146">
    <property type="entry name" value="DAGK"/>
    <property type="match status" value="1"/>
</dbReference>
<dbReference type="InterPro" id="IPR017438">
    <property type="entry name" value="ATP-NAD_kinase_N"/>
</dbReference>
<dbReference type="OrthoDB" id="9786026at2"/>
<dbReference type="GO" id="GO:0005524">
    <property type="term" value="F:ATP binding"/>
    <property type="evidence" value="ECO:0007669"/>
    <property type="project" value="UniProtKB-KW"/>
</dbReference>
<keyword evidence="6" id="KW-0547">Nucleotide-binding</keyword>
<protein>
    <submittedName>
        <fullName evidence="14">Putative diacylglycerol kinase</fullName>
    </submittedName>
</protein>
<keyword evidence="11" id="KW-0594">Phospholipid biosynthesis</keyword>
<dbReference type="Pfam" id="PF00781">
    <property type="entry name" value="DAGK_cat"/>
    <property type="match status" value="1"/>
</dbReference>
<evidence type="ECO:0000256" key="12">
    <source>
        <dbReference type="ARBA" id="ARBA00023264"/>
    </source>
</evidence>
<evidence type="ECO:0000256" key="8">
    <source>
        <dbReference type="ARBA" id="ARBA00022840"/>
    </source>
</evidence>
<dbReference type="Proteomes" id="UP000033531">
    <property type="component" value="Unassembled WGS sequence"/>
</dbReference>
<dbReference type="STRING" id="1218507.JF74_08230"/>
<dbReference type="SMART" id="SM00046">
    <property type="entry name" value="DAGKc"/>
    <property type="match status" value="1"/>
</dbReference>
<accession>A0A0F4LG12</accession>
<feature type="domain" description="DAGKc" evidence="13">
    <location>
        <begin position="1"/>
        <end position="139"/>
    </location>
</feature>
<evidence type="ECO:0000256" key="2">
    <source>
        <dbReference type="ARBA" id="ARBA00005983"/>
    </source>
</evidence>
<evidence type="ECO:0000313" key="15">
    <source>
        <dbReference type="Proteomes" id="UP000033531"/>
    </source>
</evidence>
<name>A0A0F4LG12_9LACO</name>
<dbReference type="GO" id="GO:0004143">
    <property type="term" value="F:ATP-dependent diacylglycerol kinase activity"/>
    <property type="evidence" value="ECO:0007669"/>
    <property type="project" value="TreeGrafter"/>
</dbReference>
<evidence type="ECO:0000256" key="5">
    <source>
        <dbReference type="ARBA" id="ARBA00022723"/>
    </source>
</evidence>
<dbReference type="EMBL" id="JXLI01000010">
    <property type="protein sequence ID" value="KJY56486.1"/>
    <property type="molecule type" value="Genomic_DNA"/>
</dbReference>
<dbReference type="HOGENOM" id="CLU_045532_0_2_9"/>
<keyword evidence="5" id="KW-0479">Metal-binding</keyword>
<comment type="cofactor">
    <cofactor evidence="1">
        <name>Mg(2+)</name>
        <dbReference type="ChEBI" id="CHEBI:18420"/>
    </cofactor>
</comment>
<dbReference type="PANTHER" id="PTHR12358">
    <property type="entry name" value="SPHINGOSINE KINASE"/>
    <property type="match status" value="1"/>
</dbReference>
<dbReference type="InterPro" id="IPR001206">
    <property type="entry name" value="Diacylglycerol_kinase_cat_dom"/>
</dbReference>
<dbReference type="Gene3D" id="3.40.50.10330">
    <property type="entry name" value="Probable inorganic polyphosphate/atp-NAD kinase, domain 1"/>
    <property type="match status" value="1"/>
</dbReference>
<keyword evidence="3" id="KW-0444">Lipid biosynthesis</keyword>
<dbReference type="InterPro" id="IPR005218">
    <property type="entry name" value="Diacylglycerol/lipid_kinase"/>
</dbReference>